<reference evidence="2 3" key="1">
    <citation type="submission" date="2021-01" db="EMBL/GenBank/DDBJ databases">
        <title>Chromosome-level genome assembly of a human fungal pathogen reveals clustering of transcriptionally co-regulated genes.</title>
        <authorList>
            <person name="Voorhies M."/>
            <person name="Cohen S."/>
            <person name="Shea T.P."/>
            <person name="Petrus S."/>
            <person name="Munoz J.F."/>
            <person name="Poplawski S."/>
            <person name="Goldman W.E."/>
            <person name="Michael T."/>
            <person name="Cuomo C.A."/>
            <person name="Sil A."/>
            <person name="Beyhan S."/>
        </authorList>
    </citation>
    <scope>NUCLEOTIDE SEQUENCE [LARGE SCALE GENOMIC DNA]</scope>
    <source>
        <strain evidence="2 3">G184AR</strain>
    </source>
</reference>
<evidence type="ECO:0000313" key="2">
    <source>
        <dbReference type="EMBL" id="KAG5296125.1"/>
    </source>
</evidence>
<dbReference type="AlphaFoldDB" id="A0A8H7YPI2"/>
<feature type="region of interest" description="Disordered" evidence="1">
    <location>
        <begin position="21"/>
        <end position="42"/>
    </location>
</feature>
<accession>A0A8H7YPI2</accession>
<proteinExistence type="predicted"/>
<evidence type="ECO:0000313" key="3">
    <source>
        <dbReference type="Proteomes" id="UP000670092"/>
    </source>
</evidence>
<dbReference type="EMBL" id="JAEVHI010000003">
    <property type="protein sequence ID" value="KAG5296125.1"/>
    <property type="molecule type" value="Genomic_DNA"/>
</dbReference>
<comment type="caution">
    <text evidence="2">The sequence shown here is derived from an EMBL/GenBank/DDBJ whole genome shotgun (WGS) entry which is preliminary data.</text>
</comment>
<dbReference type="Proteomes" id="UP000670092">
    <property type="component" value="Unassembled WGS sequence"/>
</dbReference>
<sequence>MKFVSNPFYWLHINPQFMAGGRRQMATSSKESKKKKKDDKAKRQLYQIRKTFQPGHAELLISPTTTTI</sequence>
<evidence type="ECO:0000256" key="1">
    <source>
        <dbReference type="SAM" id="MobiDB-lite"/>
    </source>
</evidence>
<gene>
    <name evidence="2" type="ORF">I7I52_06671</name>
</gene>
<dbReference type="VEuPathDB" id="FungiDB:I7I52_06671"/>
<organism evidence="2 3">
    <name type="scientific">Ajellomyces capsulatus</name>
    <name type="common">Darling's disease fungus</name>
    <name type="synonym">Histoplasma capsulatum</name>
    <dbReference type="NCBI Taxonomy" id="5037"/>
    <lineage>
        <taxon>Eukaryota</taxon>
        <taxon>Fungi</taxon>
        <taxon>Dikarya</taxon>
        <taxon>Ascomycota</taxon>
        <taxon>Pezizomycotina</taxon>
        <taxon>Eurotiomycetes</taxon>
        <taxon>Eurotiomycetidae</taxon>
        <taxon>Onygenales</taxon>
        <taxon>Ajellomycetaceae</taxon>
        <taxon>Histoplasma</taxon>
    </lineage>
</organism>
<protein>
    <submittedName>
        <fullName evidence="2">Uncharacterized protein</fullName>
    </submittedName>
</protein>
<name>A0A8H7YPI2_AJECA</name>